<sequence length="121" mass="13577">MKEWPRRCGESSSIVSLDFGKAFGSVSCKIRIDKLWMYRLNEQLYCDLRSKCPFALIGVQIGATRGLLHVVFPLVDAADTQNMSRASLTVVFNLVPEGEHLRSREGPSLELGKVQQDKTHP</sequence>
<accession>A0ABQ9DT25</accession>
<name>A0ABQ9DT25_9PASS</name>
<proteinExistence type="predicted"/>
<dbReference type="Proteomes" id="UP001145742">
    <property type="component" value="Unassembled WGS sequence"/>
</dbReference>
<evidence type="ECO:0000313" key="2">
    <source>
        <dbReference type="Proteomes" id="UP001145742"/>
    </source>
</evidence>
<keyword evidence="2" id="KW-1185">Reference proteome</keyword>
<evidence type="ECO:0000313" key="1">
    <source>
        <dbReference type="EMBL" id="KAJ7427383.1"/>
    </source>
</evidence>
<gene>
    <name evidence="1" type="ORF">WISP_07670</name>
</gene>
<protein>
    <submittedName>
        <fullName evidence="1">Uncharacterized protein</fullName>
    </submittedName>
</protein>
<reference evidence="1" key="1">
    <citation type="submission" date="2019-10" db="EMBL/GenBank/DDBJ databases">
        <authorList>
            <person name="Soares A.E.R."/>
            <person name="Aleixo A."/>
            <person name="Schneider P."/>
            <person name="Miyaki C.Y."/>
            <person name="Schneider M.P."/>
            <person name="Mello C."/>
            <person name="Vasconcelos A.T.R."/>
        </authorList>
    </citation>
    <scope>NUCLEOTIDE SEQUENCE</scope>
    <source>
        <tissue evidence="1">Muscle</tissue>
    </source>
</reference>
<organism evidence="1 2">
    <name type="scientific">Willisornis vidua</name>
    <name type="common">Xingu scale-backed antbird</name>
    <dbReference type="NCBI Taxonomy" id="1566151"/>
    <lineage>
        <taxon>Eukaryota</taxon>
        <taxon>Metazoa</taxon>
        <taxon>Chordata</taxon>
        <taxon>Craniata</taxon>
        <taxon>Vertebrata</taxon>
        <taxon>Euteleostomi</taxon>
        <taxon>Archelosauria</taxon>
        <taxon>Archosauria</taxon>
        <taxon>Dinosauria</taxon>
        <taxon>Saurischia</taxon>
        <taxon>Theropoda</taxon>
        <taxon>Coelurosauria</taxon>
        <taxon>Aves</taxon>
        <taxon>Neognathae</taxon>
        <taxon>Neoaves</taxon>
        <taxon>Telluraves</taxon>
        <taxon>Australaves</taxon>
        <taxon>Passeriformes</taxon>
        <taxon>Thamnophilidae</taxon>
        <taxon>Willisornis</taxon>
    </lineage>
</organism>
<comment type="caution">
    <text evidence="1">The sequence shown here is derived from an EMBL/GenBank/DDBJ whole genome shotgun (WGS) entry which is preliminary data.</text>
</comment>
<dbReference type="EMBL" id="WHWB01031965">
    <property type="protein sequence ID" value="KAJ7427383.1"/>
    <property type="molecule type" value="Genomic_DNA"/>
</dbReference>